<dbReference type="PANTHER" id="PTHR30595">
    <property type="entry name" value="GLPR-RELATED TRANSCRIPTIONAL REPRESSOR"/>
    <property type="match status" value="1"/>
</dbReference>
<evidence type="ECO:0000259" key="1">
    <source>
        <dbReference type="Pfam" id="PF04326"/>
    </source>
</evidence>
<dbReference type="RefSeq" id="WP_088593790.1">
    <property type="nucleotide sequence ID" value="NZ_CP022022.1"/>
</dbReference>
<dbReference type="PANTHER" id="PTHR30595:SF6">
    <property type="entry name" value="SCHLAFEN ALBA-2 DOMAIN-CONTAINING PROTEIN"/>
    <property type="match status" value="1"/>
</dbReference>
<dbReference type="Pfam" id="PF04326">
    <property type="entry name" value="SLFN_AlbA_2"/>
    <property type="match status" value="1"/>
</dbReference>
<reference evidence="3" key="1">
    <citation type="submission" date="2017-06" db="EMBL/GenBank/DDBJ databases">
        <title>Complete genome sequence of Capnocytophaga sp. KCOM 1579 (=ChDC OS43) isolated from a human refractory periapical abscess lesion.</title>
        <authorList>
            <person name="Kook J.-K."/>
            <person name="Park S.-N."/>
            <person name="Lim Y.K."/>
            <person name="Roh H."/>
        </authorList>
    </citation>
    <scope>NUCLEOTIDE SEQUENCE [LARGE SCALE GENOMIC DNA]</scope>
    <source>
        <strain evidence="3">ChDC OS43</strain>
    </source>
</reference>
<dbReference type="Gene3D" id="3.30.565.60">
    <property type="match status" value="1"/>
</dbReference>
<dbReference type="AlphaFoldDB" id="A0A1Z4BN58"/>
<proteinExistence type="predicted"/>
<dbReference type="InterPro" id="IPR036388">
    <property type="entry name" value="WH-like_DNA-bd_sf"/>
</dbReference>
<accession>A0A1Z4BN58</accession>
<dbReference type="Gene3D" id="3.30.950.30">
    <property type="entry name" value="Schlafen, AAA domain"/>
    <property type="match status" value="1"/>
</dbReference>
<evidence type="ECO:0000313" key="2">
    <source>
        <dbReference type="EMBL" id="ASF42673.1"/>
    </source>
</evidence>
<gene>
    <name evidence="2" type="ORF">CBG49_06080</name>
</gene>
<name>A0A1Z4BN58_9FLAO</name>
<dbReference type="InterPro" id="IPR038475">
    <property type="entry name" value="RecG_C_sf"/>
</dbReference>
<feature type="domain" description="Schlafen AlbA-2" evidence="1">
    <location>
        <begin position="4"/>
        <end position="109"/>
    </location>
</feature>
<evidence type="ECO:0000313" key="3">
    <source>
        <dbReference type="Proteomes" id="UP000197007"/>
    </source>
</evidence>
<dbReference type="Pfam" id="PF13749">
    <property type="entry name" value="HATPase_c_4"/>
    <property type="match status" value="1"/>
</dbReference>
<keyword evidence="3" id="KW-1185">Reference proteome</keyword>
<protein>
    <submittedName>
        <fullName evidence="2">Transcriptional regulator</fullName>
    </submittedName>
</protein>
<dbReference type="EMBL" id="CP022022">
    <property type="protein sequence ID" value="ASF42673.1"/>
    <property type="molecule type" value="Genomic_DNA"/>
</dbReference>
<dbReference type="Proteomes" id="UP000197007">
    <property type="component" value="Chromosome"/>
</dbReference>
<dbReference type="InterPro" id="IPR007421">
    <property type="entry name" value="Schlafen_AlbA_2_dom"/>
</dbReference>
<sequence length="441" mass="50773">MTQESHNIEYKSSWRDEYLKWICGFANAQGGKLYIGKDDKGKIIGVSDAKRLMEDIPNKITNVLGIVADVNLLETPEGDCIEINVSPQSNPVNYKGEYHYRSGSTKQELKGAALDKFLLGKQGKHWDSILYPNVSVTELKSDTFNFFRKRGIKARRLDDDALSDSNELLLNNLKLTENGQLKRAALLLFHPDPEKYVTNAYVKIGYFSDDDSDLLFQDEVHGNLFEQVEKTMDLLFTKYIKAIISYEGIYRVETYEYPQEAVREAIHNAIAHKDYSGATPIQISVYKDKIMIWNYGQLPENWTIDTLQEKHSSVPYNPDISNAFFRIGYIEAWGRGIRKMNEQCAKAGLPNPLYYYASSGFWVVFHKDIYNETDLREKGLNERQIKAILYLKERGKITNSEYQELNNISKRTTSNDLTDLVEKYNLLRQLGASVSTYYELK</sequence>
<organism evidence="2 3">
    <name type="scientific">Capnocytophaga endodontalis</name>
    <dbReference type="NCBI Taxonomy" id="2708117"/>
    <lineage>
        <taxon>Bacteria</taxon>
        <taxon>Pseudomonadati</taxon>
        <taxon>Bacteroidota</taxon>
        <taxon>Flavobacteriia</taxon>
        <taxon>Flavobacteriales</taxon>
        <taxon>Flavobacteriaceae</taxon>
        <taxon>Capnocytophaga</taxon>
    </lineage>
</organism>
<dbReference type="KEGG" id="capn:CBG49_06080"/>
<dbReference type="InterPro" id="IPR038461">
    <property type="entry name" value="Schlafen_AlbA_2_dom_sf"/>
</dbReference>
<dbReference type="Gene3D" id="1.10.10.10">
    <property type="entry name" value="Winged helix-like DNA-binding domain superfamily/Winged helix DNA-binding domain"/>
    <property type="match status" value="1"/>
</dbReference>